<protein>
    <submittedName>
        <fullName evidence="2">Gypsy retrotransposon integrase-like protein 1</fullName>
    </submittedName>
</protein>
<proteinExistence type="predicted"/>
<dbReference type="InterPro" id="IPR036397">
    <property type="entry name" value="RNaseH_sf"/>
</dbReference>
<reference evidence="2" key="1">
    <citation type="submission" date="2018-05" db="EMBL/GenBank/DDBJ databases">
        <title>Draft genome of Mucuna pruriens seed.</title>
        <authorList>
            <person name="Nnadi N.E."/>
            <person name="Vos R."/>
            <person name="Hasami M.H."/>
            <person name="Devisetty U.K."/>
            <person name="Aguiy J.C."/>
        </authorList>
    </citation>
    <scope>NUCLEOTIDE SEQUENCE [LARGE SCALE GENOMIC DNA]</scope>
    <source>
        <strain evidence="2">JCA_2017</strain>
    </source>
</reference>
<dbReference type="EMBL" id="QJKJ01006241">
    <property type="protein sequence ID" value="RDX87394.1"/>
    <property type="molecule type" value="Genomic_DNA"/>
</dbReference>
<dbReference type="GO" id="GO:0015074">
    <property type="term" value="P:DNA integration"/>
    <property type="evidence" value="ECO:0007669"/>
    <property type="project" value="InterPro"/>
</dbReference>
<dbReference type="InterPro" id="IPR041588">
    <property type="entry name" value="Integrase_H2C2"/>
</dbReference>
<dbReference type="Gene3D" id="3.30.420.10">
    <property type="entry name" value="Ribonuclease H-like superfamily/Ribonuclease H"/>
    <property type="match status" value="1"/>
</dbReference>
<dbReference type="Gene3D" id="1.10.340.70">
    <property type="match status" value="1"/>
</dbReference>
<organism evidence="2 3">
    <name type="scientific">Mucuna pruriens</name>
    <name type="common">Velvet bean</name>
    <name type="synonym">Dolichos pruriens</name>
    <dbReference type="NCBI Taxonomy" id="157652"/>
    <lineage>
        <taxon>Eukaryota</taxon>
        <taxon>Viridiplantae</taxon>
        <taxon>Streptophyta</taxon>
        <taxon>Embryophyta</taxon>
        <taxon>Tracheophyta</taxon>
        <taxon>Spermatophyta</taxon>
        <taxon>Magnoliopsida</taxon>
        <taxon>eudicotyledons</taxon>
        <taxon>Gunneridae</taxon>
        <taxon>Pentapetalae</taxon>
        <taxon>rosids</taxon>
        <taxon>fabids</taxon>
        <taxon>Fabales</taxon>
        <taxon>Fabaceae</taxon>
        <taxon>Papilionoideae</taxon>
        <taxon>50 kb inversion clade</taxon>
        <taxon>NPAAA clade</taxon>
        <taxon>indigoferoid/millettioid clade</taxon>
        <taxon>Phaseoleae</taxon>
        <taxon>Mucuna</taxon>
    </lineage>
</organism>
<dbReference type="InterPro" id="IPR001584">
    <property type="entry name" value="Integrase_cat-core"/>
</dbReference>
<accession>A0A371GA11</accession>
<dbReference type="Pfam" id="PF17921">
    <property type="entry name" value="Integrase_H2C2"/>
    <property type="match status" value="1"/>
</dbReference>
<dbReference type="PROSITE" id="PS50994">
    <property type="entry name" value="INTEGRASE"/>
    <property type="match status" value="1"/>
</dbReference>
<name>A0A371GA11_MUCPR</name>
<dbReference type="AlphaFoldDB" id="A0A371GA11"/>
<dbReference type="OrthoDB" id="2016337at2759"/>
<feature type="domain" description="Integrase catalytic" evidence="1">
    <location>
        <begin position="135"/>
        <end position="270"/>
    </location>
</feature>
<dbReference type="PANTHER" id="PTHR37984:SF5">
    <property type="entry name" value="PROTEIN NYNRIN-LIKE"/>
    <property type="match status" value="1"/>
</dbReference>
<dbReference type="GO" id="GO:0003676">
    <property type="term" value="F:nucleic acid binding"/>
    <property type="evidence" value="ECO:0007669"/>
    <property type="project" value="InterPro"/>
</dbReference>
<dbReference type="Pfam" id="PF00665">
    <property type="entry name" value="rve"/>
    <property type="match status" value="1"/>
</dbReference>
<sequence>MEKEGVCCVEMKKTWMDPFLEYFKRDVVSNEATQARKLMREAFKYTLVDEHLYRRGFSFLLLKFLDTEKAEYVMQEVHEGLCESHIGGRALASKVARASYYWSTLKHDCLEYVKKCDTWQRCVDVYKFLLEQLHSIMSPWSVHKQGVDILGPFPITAGHIKYLIVVVDYFTKWVEAEPVATISAERVKRFYWNRLICRFRLPTVIVSNNGTQFASWSVVEFYSQLKIQQSFTSIEHPQSNGQEKVANKVILRGLRRRLEEAKGRWVEELP</sequence>
<feature type="non-terminal residue" evidence="2">
    <location>
        <position position="1"/>
    </location>
</feature>
<keyword evidence="3" id="KW-1185">Reference proteome</keyword>
<dbReference type="PANTHER" id="PTHR37984">
    <property type="entry name" value="PROTEIN CBG26694"/>
    <property type="match status" value="1"/>
</dbReference>
<comment type="caution">
    <text evidence="2">The sequence shown here is derived from an EMBL/GenBank/DDBJ whole genome shotgun (WGS) entry which is preliminary data.</text>
</comment>
<evidence type="ECO:0000313" key="3">
    <source>
        <dbReference type="Proteomes" id="UP000257109"/>
    </source>
</evidence>
<dbReference type="Proteomes" id="UP000257109">
    <property type="component" value="Unassembled WGS sequence"/>
</dbReference>
<gene>
    <name evidence="2" type="primary">GIN1</name>
    <name evidence="2" type="ORF">CR513_31132</name>
</gene>
<dbReference type="InterPro" id="IPR012337">
    <property type="entry name" value="RNaseH-like_sf"/>
</dbReference>
<dbReference type="InterPro" id="IPR050951">
    <property type="entry name" value="Retrovirus_Pol_polyprotein"/>
</dbReference>
<evidence type="ECO:0000313" key="2">
    <source>
        <dbReference type="EMBL" id="RDX87394.1"/>
    </source>
</evidence>
<dbReference type="SUPFAM" id="SSF53098">
    <property type="entry name" value="Ribonuclease H-like"/>
    <property type="match status" value="1"/>
</dbReference>
<evidence type="ECO:0000259" key="1">
    <source>
        <dbReference type="PROSITE" id="PS50994"/>
    </source>
</evidence>